<protein>
    <submittedName>
        <fullName evidence="4">Protein phosphatase</fullName>
    </submittedName>
</protein>
<gene>
    <name evidence="4" type="ORF">SAMN04487966_111107</name>
</gene>
<dbReference type="SUPFAM" id="SSF81606">
    <property type="entry name" value="PP2C-like"/>
    <property type="match status" value="1"/>
</dbReference>
<dbReference type="PROSITE" id="PS51746">
    <property type="entry name" value="PPM_2"/>
    <property type="match status" value="1"/>
</dbReference>
<accession>A0A1I7MRL2</accession>
<dbReference type="SMART" id="SM00332">
    <property type="entry name" value="PP2Cc"/>
    <property type="match status" value="1"/>
</dbReference>
<keyword evidence="2" id="KW-0472">Membrane</keyword>
<keyword evidence="5" id="KW-1185">Reference proteome</keyword>
<dbReference type="Pfam" id="PF13672">
    <property type="entry name" value="PP2C_2"/>
    <property type="match status" value="1"/>
</dbReference>
<feature type="region of interest" description="Disordered" evidence="1">
    <location>
        <begin position="316"/>
        <end position="396"/>
    </location>
</feature>
<feature type="domain" description="PPM-type phosphatase" evidence="3">
    <location>
        <begin position="6"/>
        <end position="237"/>
    </location>
</feature>
<feature type="compositionally biased region" description="Low complexity" evidence="1">
    <location>
        <begin position="520"/>
        <end position="559"/>
    </location>
</feature>
<dbReference type="Gene3D" id="3.60.40.10">
    <property type="entry name" value="PPM-type phosphatase domain"/>
    <property type="match status" value="1"/>
</dbReference>
<feature type="transmembrane region" description="Helical" evidence="2">
    <location>
        <begin position="405"/>
        <end position="428"/>
    </location>
</feature>
<feature type="compositionally biased region" description="Pro residues" evidence="1">
    <location>
        <begin position="505"/>
        <end position="519"/>
    </location>
</feature>
<evidence type="ECO:0000256" key="1">
    <source>
        <dbReference type="SAM" id="MobiDB-lite"/>
    </source>
</evidence>
<dbReference type="AlphaFoldDB" id="A0A1I7MRL2"/>
<dbReference type="RefSeq" id="WP_091699090.1">
    <property type="nucleotide sequence ID" value="NZ_FPCG01000011.1"/>
</dbReference>
<dbReference type="Proteomes" id="UP000198881">
    <property type="component" value="Unassembled WGS sequence"/>
</dbReference>
<evidence type="ECO:0000256" key="2">
    <source>
        <dbReference type="SAM" id="Phobius"/>
    </source>
</evidence>
<dbReference type="InterPro" id="IPR001932">
    <property type="entry name" value="PPM-type_phosphatase-like_dom"/>
</dbReference>
<dbReference type="OrthoDB" id="9801841at2"/>
<evidence type="ECO:0000313" key="5">
    <source>
        <dbReference type="Proteomes" id="UP000198881"/>
    </source>
</evidence>
<reference evidence="4 5" key="1">
    <citation type="submission" date="2016-10" db="EMBL/GenBank/DDBJ databases">
        <authorList>
            <person name="de Groot N.N."/>
        </authorList>
    </citation>
    <scope>NUCLEOTIDE SEQUENCE [LARGE SCALE GENOMIC DNA]</scope>
    <source>
        <strain evidence="4 5">CGMCC 1.7054</strain>
    </source>
</reference>
<dbReference type="CDD" id="cd00143">
    <property type="entry name" value="PP2Cc"/>
    <property type="match status" value="1"/>
</dbReference>
<feature type="region of interest" description="Disordered" evidence="1">
    <location>
        <begin position="502"/>
        <end position="565"/>
    </location>
</feature>
<keyword evidence="2" id="KW-0812">Transmembrane</keyword>
<proteinExistence type="predicted"/>
<name>A0A1I7MRL2_9MICC</name>
<evidence type="ECO:0000313" key="4">
    <source>
        <dbReference type="EMBL" id="SFV24582.1"/>
    </source>
</evidence>
<organism evidence="4 5">
    <name type="scientific">Micrococcus terreus</name>
    <dbReference type="NCBI Taxonomy" id="574650"/>
    <lineage>
        <taxon>Bacteria</taxon>
        <taxon>Bacillati</taxon>
        <taxon>Actinomycetota</taxon>
        <taxon>Actinomycetes</taxon>
        <taxon>Micrococcales</taxon>
        <taxon>Micrococcaceae</taxon>
        <taxon>Micrococcus</taxon>
    </lineage>
</organism>
<dbReference type="EMBL" id="FPCG01000011">
    <property type="protein sequence ID" value="SFV24582.1"/>
    <property type="molecule type" value="Genomic_DNA"/>
</dbReference>
<dbReference type="STRING" id="574650.SAMN04487966_111107"/>
<dbReference type="InterPro" id="IPR036457">
    <property type="entry name" value="PPM-type-like_dom_sf"/>
</dbReference>
<keyword evidence="2" id="KW-1133">Transmembrane helix</keyword>
<feature type="compositionally biased region" description="Low complexity" evidence="1">
    <location>
        <begin position="332"/>
        <end position="355"/>
    </location>
</feature>
<sequence>MSLVLHFAARSDVGRVRSKNDDSAYAGRHLAVVADGMGGHVGGDVASASTVLDLAPLDATGYPDPSTVLPDEIQNANLILNDLVHANPKLAGMGTTCTAVLLAGTTLHLAHIGDSRAYRLREDEFSQVTKDHTFVQRLVDEGRLHPDDAESHPHKNVLMRVLGDVDASPELDITALEVTAGERWLLCSDGLTAVVPPTVIESKLRHGGDLRDVVDELVELTLAGGAPDNVTIVALEIVQSDQVDALETEPSSEVLSDEALAAATPSRTGPVSATLLREDLQSRPHELVGAADLATQTGKIPIVTRRSTEKRAAALLTGGSPTRITGSGGPAGLPAPAAAATGAAPGVSAPAGQAPDRGQEAATQHTAHRADAQDLTAQSDLDAERRGIPPEDLTGAIPPRRRRSVFLPVFTALLALTFLAVLTFGYLWTQTQYYVGNNRGQVAIFNGVSQQVGPISLSHLDHETDIPLDRLPAYSRQRLLSGLPARDLEHAQEIVAELEGSLTPEAPPVSDPSTQPSPSPSATAAPSPSPSGSAQSPSPSGTRPPAAEVNAVVDGAAAGALGGRR</sequence>
<evidence type="ECO:0000259" key="3">
    <source>
        <dbReference type="PROSITE" id="PS51746"/>
    </source>
</evidence>
<dbReference type="SMART" id="SM00331">
    <property type="entry name" value="PP2C_SIG"/>
    <property type="match status" value="1"/>
</dbReference>